<dbReference type="EMBL" id="DWWM01000006">
    <property type="protein sequence ID" value="HJC35802.1"/>
    <property type="molecule type" value="Genomic_DNA"/>
</dbReference>
<name>A0A9D2SUM0_9FIRM</name>
<evidence type="ECO:0000313" key="1">
    <source>
        <dbReference type="EMBL" id="HJC35802.1"/>
    </source>
</evidence>
<evidence type="ECO:0000313" key="2">
    <source>
        <dbReference type="Proteomes" id="UP000823896"/>
    </source>
</evidence>
<dbReference type="InterPro" id="IPR041881">
    <property type="entry name" value="PqqD_sf"/>
</dbReference>
<proteinExistence type="predicted"/>
<dbReference type="InterPro" id="IPR008792">
    <property type="entry name" value="PQQD"/>
</dbReference>
<organism evidence="1 2">
    <name type="scientific">Candidatus Merdibacter merdavium</name>
    <dbReference type="NCBI Taxonomy" id="2838692"/>
    <lineage>
        <taxon>Bacteria</taxon>
        <taxon>Bacillati</taxon>
        <taxon>Bacillota</taxon>
        <taxon>Erysipelotrichia</taxon>
        <taxon>Erysipelotrichales</taxon>
        <taxon>Erysipelotrichaceae</taxon>
        <taxon>Merdibacter</taxon>
    </lineage>
</organism>
<reference evidence="1" key="2">
    <citation type="submission" date="2021-04" db="EMBL/GenBank/DDBJ databases">
        <authorList>
            <person name="Gilroy R."/>
        </authorList>
    </citation>
    <scope>NUCLEOTIDE SEQUENCE</scope>
    <source>
        <strain evidence="1">CHK187-11901</strain>
    </source>
</reference>
<dbReference type="Proteomes" id="UP000823896">
    <property type="component" value="Unassembled WGS sequence"/>
</dbReference>
<protein>
    <submittedName>
        <fullName evidence="1">PqqD family protein</fullName>
    </submittedName>
</protein>
<dbReference type="Pfam" id="PF05402">
    <property type="entry name" value="PqqD"/>
    <property type="match status" value="1"/>
</dbReference>
<sequence>MKTSNEFIMREIAGEYVLVPIGKRALTFQGLVTMNEVGALIWEMMEKESDIDQIVSGILDEYEVDEQTARKDVLDFIGFLKDCQIIED</sequence>
<accession>A0A9D2SUM0</accession>
<comment type="caution">
    <text evidence="1">The sequence shown here is derived from an EMBL/GenBank/DDBJ whole genome shotgun (WGS) entry which is preliminary data.</text>
</comment>
<gene>
    <name evidence="1" type="ORF">H9702_01565</name>
</gene>
<reference evidence="1" key="1">
    <citation type="journal article" date="2021" name="PeerJ">
        <title>Extensive microbial diversity within the chicken gut microbiome revealed by metagenomics and culture.</title>
        <authorList>
            <person name="Gilroy R."/>
            <person name="Ravi A."/>
            <person name="Getino M."/>
            <person name="Pursley I."/>
            <person name="Horton D.L."/>
            <person name="Alikhan N.F."/>
            <person name="Baker D."/>
            <person name="Gharbi K."/>
            <person name="Hall N."/>
            <person name="Watson M."/>
            <person name="Adriaenssens E.M."/>
            <person name="Foster-Nyarko E."/>
            <person name="Jarju S."/>
            <person name="Secka A."/>
            <person name="Antonio M."/>
            <person name="Oren A."/>
            <person name="Chaudhuri R.R."/>
            <person name="La Ragione R."/>
            <person name="Hildebrand F."/>
            <person name="Pallen M.J."/>
        </authorList>
    </citation>
    <scope>NUCLEOTIDE SEQUENCE</scope>
    <source>
        <strain evidence="1">CHK187-11901</strain>
    </source>
</reference>
<dbReference type="Gene3D" id="1.10.10.1150">
    <property type="entry name" value="Coenzyme PQQ synthesis protein D (PqqD)"/>
    <property type="match status" value="1"/>
</dbReference>
<dbReference type="AlphaFoldDB" id="A0A9D2SUM0"/>